<feature type="compositionally biased region" description="Polar residues" evidence="1">
    <location>
        <begin position="1"/>
        <end position="13"/>
    </location>
</feature>
<evidence type="ECO:0000313" key="2">
    <source>
        <dbReference type="EMBL" id="AWL03542.1"/>
    </source>
</evidence>
<protein>
    <submittedName>
        <fullName evidence="2">Uncharacterized protein</fullName>
    </submittedName>
</protein>
<dbReference type="RefSeq" id="WP_109343945.1">
    <property type="nucleotide sequence ID" value="NZ_CP029343.1"/>
</dbReference>
<feature type="region of interest" description="Disordered" evidence="1">
    <location>
        <begin position="1"/>
        <end position="31"/>
    </location>
</feature>
<dbReference type="AlphaFoldDB" id="A0A2S2DDX2"/>
<gene>
    <name evidence="2" type="ORF">DIR46_03150</name>
</gene>
<dbReference type="KEGG" id="mtim:DIR46_03150"/>
<dbReference type="Proteomes" id="UP000245820">
    <property type="component" value="Chromosome"/>
</dbReference>
<organism evidence="2 3">
    <name type="scientific">Massilia oculi</name>
    <dbReference type="NCBI Taxonomy" id="945844"/>
    <lineage>
        <taxon>Bacteria</taxon>
        <taxon>Pseudomonadati</taxon>
        <taxon>Pseudomonadota</taxon>
        <taxon>Betaproteobacteria</taxon>
        <taxon>Burkholderiales</taxon>
        <taxon>Oxalobacteraceae</taxon>
        <taxon>Telluria group</taxon>
        <taxon>Massilia</taxon>
    </lineage>
</organism>
<name>A0A2S2DDX2_9BURK</name>
<feature type="compositionally biased region" description="Low complexity" evidence="1">
    <location>
        <begin position="16"/>
        <end position="31"/>
    </location>
</feature>
<reference evidence="2 3" key="1">
    <citation type="submission" date="2018-05" db="EMBL/GenBank/DDBJ databases">
        <title>Complete genome sequence of Massilia oculi sp. nov. CCUG 43427T (=DSM 26321T), the type strain of M. oculi, and comparison with genome sequences of other Massilia strains.</title>
        <authorList>
            <person name="Zhu B."/>
        </authorList>
    </citation>
    <scope>NUCLEOTIDE SEQUENCE [LARGE SCALE GENOMIC DNA]</scope>
    <source>
        <strain evidence="2 3">CCUG 43427</strain>
    </source>
</reference>
<proteinExistence type="predicted"/>
<evidence type="ECO:0000256" key="1">
    <source>
        <dbReference type="SAM" id="MobiDB-lite"/>
    </source>
</evidence>
<keyword evidence="3" id="KW-1185">Reference proteome</keyword>
<sequence>MTTLQSTMLSQRSGDARVQSAEAHAAEAQALGEQATQDALWRIAQNNAMAKLRGYNTLAKSANDMA</sequence>
<accession>A0A2S2DDX2</accession>
<dbReference type="EMBL" id="CP029343">
    <property type="protein sequence ID" value="AWL03542.1"/>
    <property type="molecule type" value="Genomic_DNA"/>
</dbReference>
<evidence type="ECO:0000313" key="3">
    <source>
        <dbReference type="Proteomes" id="UP000245820"/>
    </source>
</evidence>